<dbReference type="RefSeq" id="WP_340267341.1">
    <property type="nucleotide sequence ID" value="NZ_JBBEOG010000001.1"/>
</dbReference>
<reference evidence="3" key="1">
    <citation type="journal article" date="2019" name="Int. J. Syst. Evol. Microbiol.">
        <title>The Global Catalogue of Microorganisms (GCM) 10K type strain sequencing project: providing services to taxonomists for standard genome sequencing and annotation.</title>
        <authorList>
            <consortium name="The Broad Institute Genomics Platform"/>
            <consortium name="The Broad Institute Genome Sequencing Center for Infectious Disease"/>
            <person name="Wu L."/>
            <person name="Ma J."/>
        </authorList>
    </citation>
    <scope>NUCLEOTIDE SEQUENCE [LARGE SCALE GENOMIC DNA]</scope>
    <source>
        <strain evidence="3">CCUG 43114</strain>
    </source>
</reference>
<accession>A0ABW0GL32</accession>
<evidence type="ECO:0000313" key="2">
    <source>
        <dbReference type="EMBL" id="MFC5380324.1"/>
    </source>
</evidence>
<dbReference type="EMBL" id="JBHSLD010000006">
    <property type="protein sequence ID" value="MFC5380324.1"/>
    <property type="molecule type" value="Genomic_DNA"/>
</dbReference>
<organism evidence="2 3">
    <name type="scientific">Aquipuribacter nitratireducens</name>
    <dbReference type="NCBI Taxonomy" id="650104"/>
    <lineage>
        <taxon>Bacteria</taxon>
        <taxon>Bacillati</taxon>
        <taxon>Actinomycetota</taxon>
        <taxon>Actinomycetes</taxon>
        <taxon>Micrococcales</taxon>
        <taxon>Intrasporangiaceae</taxon>
        <taxon>Aquipuribacter</taxon>
    </lineage>
</organism>
<sequence length="83" mass="9035">MAGDAAVTGQLLLHVGLTLLAFALGVAVGWLWWGRQFVRARLTREEAVAIMADRLERELAAKDAEIERLLDAAALPRSPDPRG</sequence>
<proteinExistence type="predicted"/>
<feature type="transmembrane region" description="Helical" evidence="1">
    <location>
        <begin position="12"/>
        <end position="33"/>
    </location>
</feature>
<name>A0ABW0GL32_9MICO</name>
<keyword evidence="3" id="KW-1185">Reference proteome</keyword>
<evidence type="ECO:0000313" key="3">
    <source>
        <dbReference type="Proteomes" id="UP001596122"/>
    </source>
</evidence>
<comment type="caution">
    <text evidence="2">The sequence shown here is derived from an EMBL/GenBank/DDBJ whole genome shotgun (WGS) entry which is preliminary data.</text>
</comment>
<keyword evidence="1" id="KW-0472">Membrane</keyword>
<keyword evidence="1" id="KW-0812">Transmembrane</keyword>
<gene>
    <name evidence="2" type="ORF">ACFPJ6_05945</name>
</gene>
<keyword evidence="1" id="KW-1133">Transmembrane helix</keyword>
<protein>
    <recommendedName>
        <fullName evidence="4">LapA family protein</fullName>
    </recommendedName>
</protein>
<evidence type="ECO:0008006" key="4">
    <source>
        <dbReference type="Google" id="ProtNLM"/>
    </source>
</evidence>
<dbReference type="Proteomes" id="UP001596122">
    <property type="component" value="Unassembled WGS sequence"/>
</dbReference>
<evidence type="ECO:0000256" key="1">
    <source>
        <dbReference type="SAM" id="Phobius"/>
    </source>
</evidence>